<comment type="subcellular location">
    <subcellularLocation>
        <location evidence="3 16">Cytoplasm</location>
    </subcellularLocation>
</comment>
<dbReference type="PANTHER" id="PTHR21071:SF4">
    <property type="entry name" value="UDP-N-ACETYLENOLPYRUVOYLGLUCOSAMINE REDUCTASE"/>
    <property type="match status" value="1"/>
</dbReference>
<feature type="active site" evidence="16">
    <location>
        <position position="176"/>
    </location>
</feature>
<comment type="caution">
    <text evidence="18">The sequence shown here is derived from an EMBL/GenBank/DDBJ whole genome shotgun (WGS) entry which is preliminary data.</text>
</comment>
<protein>
    <recommendedName>
        <fullName evidence="16">UDP-N-acetylenolpyruvoylglucosamine reductase</fullName>
        <ecNumber evidence="16">1.3.1.98</ecNumber>
    </recommendedName>
    <alternativeName>
        <fullName evidence="16">UDP-N-acetylmuramate dehydrogenase</fullName>
    </alternativeName>
</protein>
<comment type="similarity">
    <text evidence="16">Belongs to the MurB family.</text>
</comment>
<evidence type="ECO:0000313" key="19">
    <source>
        <dbReference type="Proteomes" id="UP001154265"/>
    </source>
</evidence>
<dbReference type="Proteomes" id="UP001154265">
    <property type="component" value="Unassembled WGS sequence"/>
</dbReference>
<comment type="cofactor">
    <cofactor evidence="1 16">
        <name>FAD</name>
        <dbReference type="ChEBI" id="CHEBI:57692"/>
    </cofactor>
</comment>
<dbReference type="EMBL" id="JAKKUT010000002">
    <property type="protein sequence ID" value="MDG2990011.1"/>
    <property type="molecule type" value="Genomic_DNA"/>
</dbReference>
<sequence length="305" mass="32794">MTLSSSPINPSAGRCPIRPQVSLADLTTLNVGGRAQWFVAPQTIPELQAAYQWAREQALEITVLGAGSNLLISDRGLSGLVICTKYLRYIKADEQTGQLTTGAGQPLPKLAHHAAKLGWRGLEWIVGIPGTVGGAVVMNAGAHGGCTAEHLVSALVLEPDGGLSLLTGRELAYGYRHSCLQGTQRLVLQATWQLEPGHDPALVKADTQEHLNHRLSTQPYHLPNCGSVFRNPVGHAAGNLIERSGLKGYQIGQAQVAERHANFILNRGGAKALDVYQLIQHIQARVADRWAIILQPEVKMLGDFA</sequence>
<organism evidence="18 19">
    <name type="scientific">Candidatus Synechococcus calcipolaris G9</name>
    <dbReference type="NCBI Taxonomy" id="1497997"/>
    <lineage>
        <taxon>Bacteria</taxon>
        <taxon>Bacillati</taxon>
        <taxon>Cyanobacteriota</taxon>
        <taxon>Cyanophyceae</taxon>
        <taxon>Synechococcales</taxon>
        <taxon>Synechococcaceae</taxon>
        <taxon>Synechococcus</taxon>
    </lineage>
</organism>
<dbReference type="Pfam" id="PF02873">
    <property type="entry name" value="MurB_C"/>
    <property type="match status" value="1"/>
</dbReference>
<dbReference type="RefSeq" id="WP_277865932.1">
    <property type="nucleotide sequence ID" value="NZ_JAKKUT010000002.1"/>
</dbReference>
<evidence type="ECO:0000256" key="8">
    <source>
        <dbReference type="ARBA" id="ARBA00022827"/>
    </source>
</evidence>
<name>A0ABT6EW53_9SYNE</name>
<keyword evidence="8 16" id="KW-0274">FAD</keyword>
<evidence type="ECO:0000256" key="2">
    <source>
        <dbReference type="ARBA" id="ARBA00003921"/>
    </source>
</evidence>
<keyword evidence="5 16" id="KW-0963">Cytoplasm</keyword>
<keyword evidence="12 16" id="KW-0560">Oxidoreductase</keyword>
<dbReference type="Gene3D" id="3.90.78.10">
    <property type="entry name" value="UDP-N-acetylenolpyruvoylglucosamine reductase, C-terminal domain"/>
    <property type="match status" value="1"/>
</dbReference>
<dbReference type="Pfam" id="PF01565">
    <property type="entry name" value="FAD_binding_4"/>
    <property type="match status" value="1"/>
</dbReference>
<gene>
    <name evidence="16 18" type="primary">murB</name>
    <name evidence="18" type="ORF">L3556_03545</name>
</gene>
<dbReference type="Gene3D" id="3.30.43.10">
    <property type="entry name" value="Uridine Diphospho-n-acetylenolpyruvylglucosamine Reductase, domain 2"/>
    <property type="match status" value="1"/>
</dbReference>
<feature type="domain" description="FAD-binding PCMH-type" evidence="17">
    <location>
        <begin position="30"/>
        <end position="197"/>
    </location>
</feature>
<keyword evidence="13 16" id="KW-0131">Cell cycle</keyword>
<dbReference type="InterPro" id="IPR036318">
    <property type="entry name" value="FAD-bd_PCMH-like_sf"/>
</dbReference>
<dbReference type="EC" id="1.3.1.98" evidence="16"/>
<comment type="pathway">
    <text evidence="4 16">Cell wall biogenesis; peptidoglycan biosynthesis.</text>
</comment>
<dbReference type="PROSITE" id="PS51387">
    <property type="entry name" value="FAD_PCMH"/>
    <property type="match status" value="1"/>
</dbReference>
<reference evidence="18" key="2">
    <citation type="submission" date="2022-01" db="EMBL/GenBank/DDBJ databases">
        <authorList>
            <person name="Zivanovic Y."/>
            <person name="Moreira D."/>
            <person name="Lopez-Garcia P."/>
        </authorList>
    </citation>
    <scope>NUCLEOTIDE SEQUENCE</scope>
    <source>
        <strain evidence="18">G9</strain>
    </source>
</reference>
<keyword evidence="14 16" id="KW-0961">Cell wall biogenesis/degradation</keyword>
<keyword evidence="7 16" id="KW-0285">Flavoprotein</keyword>
<evidence type="ECO:0000256" key="14">
    <source>
        <dbReference type="ARBA" id="ARBA00023316"/>
    </source>
</evidence>
<keyword evidence="10 16" id="KW-0133">Cell shape</keyword>
<evidence type="ECO:0000256" key="1">
    <source>
        <dbReference type="ARBA" id="ARBA00001974"/>
    </source>
</evidence>
<evidence type="ECO:0000256" key="16">
    <source>
        <dbReference type="HAMAP-Rule" id="MF_00037"/>
    </source>
</evidence>
<evidence type="ECO:0000256" key="4">
    <source>
        <dbReference type="ARBA" id="ARBA00004752"/>
    </source>
</evidence>
<dbReference type="NCBIfam" id="NF010480">
    <property type="entry name" value="PRK13905.1"/>
    <property type="match status" value="1"/>
</dbReference>
<evidence type="ECO:0000313" key="18">
    <source>
        <dbReference type="EMBL" id="MDG2990011.1"/>
    </source>
</evidence>
<evidence type="ECO:0000256" key="12">
    <source>
        <dbReference type="ARBA" id="ARBA00023002"/>
    </source>
</evidence>
<dbReference type="InterPro" id="IPR003170">
    <property type="entry name" value="MurB"/>
</dbReference>
<evidence type="ECO:0000256" key="10">
    <source>
        <dbReference type="ARBA" id="ARBA00022960"/>
    </source>
</evidence>
<dbReference type="PANTHER" id="PTHR21071">
    <property type="entry name" value="UDP-N-ACETYLENOLPYRUVOYLGLUCOSAMINE REDUCTASE"/>
    <property type="match status" value="1"/>
</dbReference>
<feature type="active site" description="Proton donor" evidence="16">
    <location>
        <position position="227"/>
    </location>
</feature>
<proteinExistence type="inferred from homology"/>
<dbReference type="SUPFAM" id="SSF56176">
    <property type="entry name" value="FAD-binding/transporter-associated domain-like"/>
    <property type="match status" value="1"/>
</dbReference>
<dbReference type="InterPro" id="IPR006094">
    <property type="entry name" value="Oxid_FAD_bind_N"/>
</dbReference>
<dbReference type="Gene3D" id="3.30.465.10">
    <property type="match status" value="1"/>
</dbReference>
<evidence type="ECO:0000256" key="15">
    <source>
        <dbReference type="ARBA" id="ARBA00048914"/>
    </source>
</evidence>
<evidence type="ECO:0000256" key="13">
    <source>
        <dbReference type="ARBA" id="ARBA00023306"/>
    </source>
</evidence>
<feature type="active site" evidence="16">
    <location>
        <position position="297"/>
    </location>
</feature>
<keyword evidence="11 16" id="KW-0573">Peptidoglycan synthesis</keyword>
<dbReference type="InterPro" id="IPR011601">
    <property type="entry name" value="MurB_C"/>
</dbReference>
<comment type="function">
    <text evidence="2 16">Cell wall formation.</text>
</comment>
<evidence type="ECO:0000256" key="6">
    <source>
        <dbReference type="ARBA" id="ARBA00022618"/>
    </source>
</evidence>
<dbReference type="GO" id="GO:0008762">
    <property type="term" value="F:UDP-N-acetylmuramate dehydrogenase activity"/>
    <property type="evidence" value="ECO:0007669"/>
    <property type="project" value="UniProtKB-EC"/>
</dbReference>
<dbReference type="NCBIfam" id="TIGR00179">
    <property type="entry name" value="murB"/>
    <property type="match status" value="1"/>
</dbReference>
<dbReference type="InterPro" id="IPR016167">
    <property type="entry name" value="FAD-bd_PCMH_sub1"/>
</dbReference>
<reference evidence="18" key="1">
    <citation type="journal article" date="2022" name="Genome Biol. Evol.">
        <title>A New Gene Family Diagnostic for Intracellular Biomineralization of Amorphous Ca Carbonates by Cyanobacteria.</title>
        <authorList>
            <person name="Benzerara K."/>
            <person name="Duprat E."/>
            <person name="Bitard-Feildel T."/>
            <person name="Caumes G."/>
            <person name="Cassier-Chauvat C."/>
            <person name="Chauvat F."/>
            <person name="Dezi M."/>
            <person name="Diop S.I."/>
            <person name="Gaschignard G."/>
            <person name="Gorgen S."/>
            <person name="Gugger M."/>
            <person name="Lopez-Garcia P."/>
            <person name="Millet M."/>
            <person name="Skouri-Panet F."/>
            <person name="Moreira D."/>
            <person name="Callebaut I."/>
        </authorList>
    </citation>
    <scope>NUCLEOTIDE SEQUENCE</scope>
    <source>
        <strain evidence="18">G9</strain>
    </source>
</reference>
<dbReference type="InterPro" id="IPR016169">
    <property type="entry name" value="FAD-bd_PCMH_sub2"/>
</dbReference>
<evidence type="ECO:0000259" key="17">
    <source>
        <dbReference type="PROSITE" id="PS51387"/>
    </source>
</evidence>
<dbReference type="InterPro" id="IPR036635">
    <property type="entry name" value="MurB_C_sf"/>
</dbReference>
<evidence type="ECO:0000256" key="5">
    <source>
        <dbReference type="ARBA" id="ARBA00022490"/>
    </source>
</evidence>
<accession>A0ABT6EW53</accession>
<evidence type="ECO:0000256" key="11">
    <source>
        <dbReference type="ARBA" id="ARBA00022984"/>
    </source>
</evidence>
<evidence type="ECO:0000256" key="3">
    <source>
        <dbReference type="ARBA" id="ARBA00004496"/>
    </source>
</evidence>
<dbReference type="InterPro" id="IPR016166">
    <property type="entry name" value="FAD-bd_PCMH"/>
</dbReference>
<dbReference type="SUPFAM" id="SSF56194">
    <property type="entry name" value="Uridine diphospho-N-Acetylenolpyruvylglucosamine reductase, MurB, C-terminal domain"/>
    <property type="match status" value="1"/>
</dbReference>
<comment type="catalytic activity">
    <reaction evidence="15 16">
        <text>UDP-N-acetyl-alpha-D-muramate + NADP(+) = UDP-N-acetyl-3-O-(1-carboxyvinyl)-alpha-D-glucosamine + NADPH + H(+)</text>
        <dbReference type="Rhea" id="RHEA:12248"/>
        <dbReference type="ChEBI" id="CHEBI:15378"/>
        <dbReference type="ChEBI" id="CHEBI:57783"/>
        <dbReference type="ChEBI" id="CHEBI:58349"/>
        <dbReference type="ChEBI" id="CHEBI:68483"/>
        <dbReference type="ChEBI" id="CHEBI:70757"/>
        <dbReference type="EC" id="1.3.1.98"/>
    </reaction>
</comment>
<keyword evidence="19" id="KW-1185">Reference proteome</keyword>
<keyword evidence="6 16" id="KW-0132">Cell division</keyword>
<evidence type="ECO:0000256" key="7">
    <source>
        <dbReference type="ARBA" id="ARBA00022630"/>
    </source>
</evidence>
<keyword evidence="9 16" id="KW-0521">NADP</keyword>
<dbReference type="HAMAP" id="MF_00037">
    <property type="entry name" value="MurB"/>
    <property type="match status" value="1"/>
</dbReference>
<evidence type="ECO:0000256" key="9">
    <source>
        <dbReference type="ARBA" id="ARBA00022857"/>
    </source>
</evidence>